<keyword evidence="2" id="KW-0694">RNA-binding</keyword>
<dbReference type="Gene3D" id="2.40.290.10">
    <property type="match status" value="1"/>
</dbReference>
<dbReference type="Proteomes" id="UP000887565">
    <property type="component" value="Unplaced"/>
</dbReference>
<keyword evidence="8" id="KW-1185">Reference proteome</keyword>
<dbReference type="Pfam" id="PF07744">
    <property type="entry name" value="SPOC"/>
    <property type="match status" value="1"/>
</dbReference>
<accession>A0A915J2U8</accession>
<evidence type="ECO:0000256" key="1">
    <source>
        <dbReference type="ARBA" id="ARBA00004123"/>
    </source>
</evidence>
<reference evidence="9" key="1">
    <citation type="submission" date="2022-11" db="UniProtKB">
        <authorList>
            <consortium name="WormBaseParasite"/>
        </authorList>
    </citation>
    <scope>IDENTIFICATION</scope>
</reference>
<dbReference type="GO" id="GO:0005634">
    <property type="term" value="C:nucleus"/>
    <property type="evidence" value="ECO:0007669"/>
    <property type="project" value="UniProtKB-SubCell"/>
</dbReference>
<keyword evidence="3" id="KW-0805">Transcription regulation</keyword>
<dbReference type="AlphaFoldDB" id="A0A915J2U8"/>
<evidence type="ECO:0000256" key="5">
    <source>
        <dbReference type="ARBA" id="ARBA00023163"/>
    </source>
</evidence>
<dbReference type="GO" id="GO:0003723">
    <property type="term" value="F:RNA binding"/>
    <property type="evidence" value="ECO:0007669"/>
    <property type="project" value="UniProtKB-KW"/>
</dbReference>
<keyword evidence="4" id="KW-0175">Coiled coil</keyword>
<dbReference type="PROSITE" id="PS50917">
    <property type="entry name" value="SPOC"/>
    <property type="match status" value="1"/>
</dbReference>
<organism evidence="8 9">
    <name type="scientific">Romanomermis culicivorax</name>
    <name type="common">Nematode worm</name>
    <dbReference type="NCBI Taxonomy" id="13658"/>
    <lineage>
        <taxon>Eukaryota</taxon>
        <taxon>Metazoa</taxon>
        <taxon>Ecdysozoa</taxon>
        <taxon>Nematoda</taxon>
        <taxon>Enoplea</taxon>
        <taxon>Dorylaimia</taxon>
        <taxon>Mermithida</taxon>
        <taxon>Mermithoidea</taxon>
        <taxon>Mermithidae</taxon>
        <taxon>Romanomermis</taxon>
    </lineage>
</organism>
<keyword evidence="6" id="KW-0539">Nucleus</keyword>
<dbReference type="FunFam" id="2.40.290.10:FF:000002">
    <property type="entry name" value="Spen family transcriptional repressor"/>
    <property type="match status" value="1"/>
</dbReference>
<dbReference type="OMA" id="ACEFAND"/>
<evidence type="ECO:0000313" key="9">
    <source>
        <dbReference type="WBParaSite" id="nRc.2.0.1.t20730-RA"/>
    </source>
</evidence>
<evidence type="ECO:0000256" key="2">
    <source>
        <dbReference type="ARBA" id="ARBA00022884"/>
    </source>
</evidence>
<evidence type="ECO:0000259" key="7">
    <source>
        <dbReference type="PROSITE" id="PS50917"/>
    </source>
</evidence>
<dbReference type="InterPro" id="IPR016194">
    <property type="entry name" value="SPOC-like_C_dom_sf"/>
</dbReference>
<feature type="domain" description="SPOC" evidence="7">
    <location>
        <begin position="1"/>
        <end position="146"/>
    </location>
</feature>
<comment type="subcellular location">
    <subcellularLocation>
        <location evidence="1">Nucleus</location>
    </subcellularLocation>
</comment>
<sequence length="150" mass="16840">MHLVSGNPQLLPHSLPMANERSPIPELRIMQRMRLEAQQLDGVTRRMQLREEHCILVALPCGQDRNHIMDQSNILNSAFINYLQQKQAAGIVHVAPVGSTSTQPAYIVHVFPPCDFAQQALMSTACDFFQSILDRQTAFLFVVVTTAQQT</sequence>
<evidence type="ECO:0000256" key="4">
    <source>
        <dbReference type="ARBA" id="ARBA00023054"/>
    </source>
</evidence>
<dbReference type="CDD" id="cd21543">
    <property type="entry name" value="SPOC_SHARP"/>
    <property type="match status" value="1"/>
</dbReference>
<dbReference type="SUPFAM" id="SSF100939">
    <property type="entry name" value="SPOC domain-like"/>
    <property type="match status" value="1"/>
</dbReference>
<dbReference type="WBParaSite" id="nRc.2.0.1.t20730-RA">
    <property type="protein sequence ID" value="nRc.2.0.1.t20730-RA"/>
    <property type="gene ID" value="nRc.2.0.1.g20730"/>
</dbReference>
<protein>
    <submittedName>
        <fullName evidence="9">SPOC domain-containing protein</fullName>
    </submittedName>
</protein>
<dbReference type="InterPro" id="IPR010912">
    <property type="entry name" value="SPOC_met"/>
</dbReference>
<evidence type="ECO:0000313" key="8">
    <source>
        <dbReference type="Proteomes" id="UP000887565"/>
    </source>
</evidence>
<evidence type="ECO:0000256" key="3">
    <source>
        <dbReference type="ARBA" id="ARBA00023015"/>
    </source>
</evidence>
<keyword evidence="5" id="KW-0804">Transcription</keyword>
<proteinExistence type="predicted"/>
<evidence type="ECO:0000256" key="6">
    <source>
        <dbReference type="ARBA" id="ARBA00023242"/>
    </source>
</evidence>
<dbReference type="InterPro" id="IPR012921">
    <property type="entry name" value="SPOC_C"/>
</dbReference>
<name>A0A915J2U8_ROMCU</name>